<dbReference type="GO" id="GO:0003723">
    <property type="term" value="F:RNA binding"/>
    <property type="evidence" value="ECO:0007669"/>
    <property type="project" value="TreeGrafter"/>
</dbReference>
<dbReference type="GO" id="GO:0000177">
    <property type="term" value="C:cytoplasmic exosome (RNase complex)"/>
    <property type="evidence" value="ECO:0007669"/>
    <property type="project" value="TreeGrafter"/>
</dbReference>
<dbReference type="InterPro" id="IPR020568">
    <property type="entry name" value="Ribosomal_Su5_D2-typ_SF"/>
</dbReference>
<dbReference type="InterPro" id="IPR001247">
    <property type="entry name" value="ExoRNase_PH_dom1"/>
</dbReference>
<dbReference type="SUPFAM" id="SSF54211">
    <property type="entry name" value="Ribosomal protein S5 domain 2-like"/>
    <property type="match status" value="1"/>
</dbReference>
<reference evidence="3" key="3">
    <citation type="journal article" date="2017" name="Nature">
        <title>Genome sequence of the progenitor of the wheat D genome Aegilops tauschii.</title>
        <authorList>
            <person name="Luo M.C."/>
            <person name="Gu Y.Q."/>
            <person name="Puiu D."/>
            <person name="Wang H."/>
            <person name="Twardziok S.O."/>
            <person name="Deal K.R."/>
            <person name="Huo N."/>
            <person name="Zhu T."/>
            <person name="Wang L."/>
            <person name="Wang Y."/>
            <person name="McGuire P.E."/>
            <person name="Liu S."/>
            <person name="Long H."/>
            <person name="Ramasamy R.K."/>
            <person name="Rodriguez J.C."/>
            <person name="Van S.L."/>
            <person name="Yuan L."/>
            <person name="Wang Z."/>
            <person name="Xia Z."/>
            <person name="Xiao L."/>
            <person name="Anderson O.D."/>
            <person name="Ouyang S."/>
            <person name="Liang Y."/>
            <person name="Zimin A.V."/>
            <person name="Pertea G."/>
            <person name="Qi P."/>
            <person name="Bennetzen J.L."/>
            <person name="Dai X."/>
            <person name="Dawson M.W."/>
            <person name="Muller H.G."/>
            <person name="Kugler K."/>
            <person name="Rivarola-Duarte L."/>
            <person name="Spannagl M."/>
            <person name="Mayer K.F.X."/>
            <person name="Lu F.H."/>
            <person name="Bevan M.W."/>
            <person name="Leroy P."/>
            <person name="Li P."/>
            <person name="You F.M."/>
            <person name="Sun Q."/>
            <person name="Liu Z."/>
            <person name="Lyons E."/>
            <person name="Wicker T."/>
            <person name="Salzberg S.L."/>
            <person name="Devos K.M."/>
            <person name="Dvorak J."/>
        </authorList>
    </citation>
    <scope>NUCLEOTIDE SEQUENCE [LARGE SCALE GENOMIC DNA]</scope>
    <source>
        <strain evidence="3">cv. AL8/78</strain>
    </source>
</reference>
<dbReference type="GO" id="GO:0005730">
    <property type="term" value="C:nucleolus"/>
    <property type="evidence" value="ECO:0007669"/>
    <property type="project" value="TreeGrafter"/>
</dbReference>
<dbReference type="AlphaFoldDB" id="A0A452ZVI9"/>
<dbReference type="PANTHER" id="PTHR11953">
    <property type="entry name" value="EXOSOME COMPLEX COMPONENT"/>
    <property type="match status" value="1"/>
</dbReference>
<comment type="similarity">
    <text evidence="1">Belongs to the RNase PH family.</text>
</comment>
<keyword evidence="4" id="KW-1185">Reference proteome</keyword>
<dbReference type="InterPro" id="IPR050080">
    <property type="entry name" value="RNase_PH"/>
</dbReference>
<feature type="domain" description="Exoribonuclease phosphorolytic" evidence="2">
    <location>
        <begin position="35"/>
        <end position="105"/>
    </location>
</feature>
<dbReference type="InterPro" id="IPR027408">
    <property type="entry name" value="PNPase/RNase_PH_dom_sf"/>
</dbReference>
<dbReference type="Gene3D" id="3.30.230.70">
    <property type="entry name" value="GHMP Kinase, N-terminal domain"/>
    <property type="match status" value="1"/>
</dbReference>
<reference evidence="3" key="5">
    <citation type="journal article" date="2021" name="G3 (Bethesda)">
        <title>Aegilops tauschii genome assembly Aet v5.0 features greater sequence contiguity and improved annotation.</title>
        <authorList>
            <person name="Wang L."/>
            <person name="Zhu T."/>
            <person name="Rodriguez J.C."/>
            <person name="Deal K.R."/>
            <person name="Dubcovsky J."/>
            <person name="McGuire P.E."/>
            <person name="Lux T."/>
            <person name="Spannagl M."/>
            <person name="Mayer K.F.X."/>
            <person name="Baldrich P."/>
            <person name="Meyers B.C."/>
            <person name="Huo N."/>
            <person name="Gu Y.Q."/>
            <person name="Zhou H."/>
            <person name="Devos K.M."/>
            <person name="Bennetzen J.L."/>
            <person name="Unver T."/>
            <person name="Budak H."/>
            <person name="Gulick P.J."/>
            <person name="Galiba G."/>
            <person name="Kalapos B."/>
            <person name="Nelson D.R."/>
            <person name="Li P."/>
            <person name="You F.M."/>
            <person name="Luo M.C."/>
            <person name="Dvorak J."/>
        </authorList>
    </citation>
    <scope>NUCLEOTIDE SEQUENCE [LARGE SCALE GENOMIC DNA]</scope>
    <source>
        <strain evidence="3">cv. AL8/78</strain>
    </source>
</reference>
<dbReference type="Proteomes" id="UP000015105">
    <property type="component" value="Chromosome 1D"/>
</dbReference>
<dbReference type="Pfam" id="PF01138">
    <property type="entry name" value="RNase_PH"/>
    <property type="match status" value="1"/>
</dbReference>
<organism evidence="3 4">
    <name type="scientific">Aegilops tauschii subsp. strangulata</name>
    <name type="common">Goatgrass</name>
    <dbReference type="NCBI Taxonomy" id="200361"/>
    <lineage>
        <taxon>Eukaryota</taxon>
        <taxon>Viridiplantae</taxon>
        <taxon>Streptophyta</taxon>
        <taxon>Embryophyta</taxon>
        <taxon>Tracheophyta</taxon>
        <taxon>Spermatophyta</taxon>
        <taxon>Magnoliopsida</taxon>
        <taxon>Liliopsida</taxon>
        <taxon>Poales</taxon>
        <taxon>Poaceae</taxon>
        <taxon>BOP clade</taxon>
        <taxon>Pooideae</taxon>
        <taxon>Triticodae</taxon>
        <taxon>Triticeae</taxon>
        <taxon>Triticinae</taxon>
        <taxon>Aegilops</taxon>
    </lineage>
</organism>
<reference evidence="4" key="2">
    <citation type="journal article" date="2017" name="Nat. Plants">
        <title>The Aegilops tauschii genome reveals multiple impacts of transposons.</title>
        <authorList>
            <person name="Zhao G."/>
            <person name="Zou C."/>
            <person name="Li K."/>
            <person name="Wang K."/>
            <person name="Li T."/>
            <person name="Gao L."/>
            <person name="Zhang X."/>
            <person name="Wang H."/>
            <person name="Yang Z."/>
            <person name="Liu X."/>
            <person name="Jiang W."/>
            <person name="Mao L."/>
            <person name="Kong X."/>
            <person name="Jiao Y."/>
            <person name="Jia J."/>
        </authorList>
    </citation>
    <scope>NUCLEOTIDE SEQUENCE [LARGE SCALE GENOMIC DNA]</scope>
    <source>
        <strain evidence="4">cv. AL8/78</strain>
    </source>
</reference>
<name>A0A452ZVI9_AEGTS</name>
<accession>A0A452ZVI9</accession>
<dbReference type="GO" id="GO:0071051">
    <property type="term" value="P:poly(A)-dependent snoRNA 3'-end processing"/>
    <property type="evidence" value="ECO:0007669"/>
    <property type="project" value="TreeGrafter"/>
</dbReference>
<dbReference type="GO" id="GO:0071028">
    <property type="term" value="P:nuclear mRNA surveillance"/>
    <property type="evidence" value="ECO:0007669"/>
    <property type="project" value="TreeGrafter"/>
</dbReference>
<dbReference type="GO" id="GO:0034475">
    <property type="term" value="P:U4 snRNA 3'-end processing"/>
    <property type="evidence" value="ECO:0007669"/>
    <property type="project" value="TreeGrafter"/>
</dbReference>
<proteinExistence type="inferred from homology"/>
<reference evidence="3" key="4">
    <citation type="submission" date="2019-03" db="UniProtKB">
        <authorList>
            <consortium name="EnsemblPlants"/>
        </authorList>
    </citation>
    <scope>IDENTIFICATION</scope>
</reference>
<reference evidence="4" key="1">
    <citation type="journal article" date="2014" name="Science">
        <title>Ancient hybridizations among the ancestral genomes of bread wheat.</title>
        <authorList>
            <consortium name="International Wheat Genome Sequencing Consortium,"/>
            <person name="Marcussen T."/>
            <person name="Sandve S.R."/>
            <person name="Heier L."/>
            <person name="Spannagl M."/>
            <person name="Pfeifer M."/>
            <person name="Jakobsen K.S."/>
            <person name="Wulff B.B."/>
            <person name="Steuernagel B."/>
            <person name="Mayer K.F."/>
            <person name="Olsen O.A."/>
        </authorList>
    </citation>
    <scope>NUCLEOTIDE SEQUENCE [LARGE SCALE GENOMIC DNA]</scope>
    <source>
        <strain evidence="4">cv. AL8/78</strain>
    </source>
</reference>
<dbReference type="GO" id="GO:0016075">
    <property type="term" value="P:rRNA catabolic process"/>
    <property type="evidence" value="ECO:0007669"/>
    <property type="project" value="TreeGrafter"/>
</dbReference>
<dbReference type="EnsemblPlants" id="AET1Gv20937300.7">
    <property type="protein sequence ID" value="AET1Gv20937300.7"/>
    <property type="gene ID" value="AET1Gv20937300"/>
</dbReference>
<dbReference type="PANTHER" id="PTHR11953:SF0">
    <property type="entry name" value="EXOSOME COMPLEX COMPONENT RRP41"/>
    <property type="match status" value="1"/>
</dbReference>
<sequence length="108" mass="12471">PARSSKREWRGQNRTAMEYVNPLTGFRVDGRRPNEMRQLKGEVGVVSRADGSALFEMGNTRVIAAVYGPREIQNRSQQQNRKEALVRCEYRMAEFSTGDRRRKPKGDR</sequence>
<protein>
    <recommendedName>
        <fullName evidence="2">Exoribonuclease phosphorolytic domain-containing protein</fullName>
    </recommendedName>
</protein>
<evidence type="ECO:0000313" key="4">
    <source>
        <dbReference type="Proteomes" id="UP000015105"/>
    </source>
</evidence>
<evidence type="ECO:0000313" key="3">
    <source>
        <dbReference type="EnsemblPlants" id="AET1Gv20937300.7"/>
    </source>
</evidence>
<evidence type="ECO:0000256" key="1">
    <source>
        <dbReference type="ARBA" id="ARBA00006678"/>
    </source>
</evidence>
<evidence type="ECO:0000259" key="2">
    <source>
        <dbReference type="Pfam" id="PF01138"/>
    </source>
</evidence>
<dbReference type="Gramene" id="AET1Gv20937300.7">
    <property type="protein sequence ID" value="AET1Gv20937300.7"/>
    <property type="gene ID" value="AET1Gv20937300"/>
</dbReference>
<dbReference type="GO" id="GO:0000176">
    <property type="term" value="C:nuclear exosome (RNase complex)"/>
    <property type="evidence" value="ECO:0007669"/>
    <property type="project" value="TreeGrafter"/>
</dbReference>